<keyword evidence="2" id="KW-1185">Reference proteome</keyword>
<sequence length="217" mass="25634">MDNFPPSYRANISYAAIRDHEPQSHERESELAPSPIAINDEILTNLVNGRLDFNALNDLDIEISFHTQPELIGQIEVIGKTKQAPEKKTWEQLHALVFDVANASLRITDRSEVESNYTRIPLPRARPYMKDYIYYRMTRAKSDPLNFQYMVYALIDRLGVRRERLRGDIREAWVLNDPKGRRFETVSKWKYWATTTQVEMRVRKGQTQFPGYKRWFH</sequence>
<organism evidence="1 2">
    <name type="scientific">Botrytis tulipae</name>
    <dbReference type="NCBI Taxonomy" id="87230"/>
    <lineage>
        <taxon>Eukaryota</taxon>
        <taxon>Fungi</taxon>
        <taxon>Dikarya</taxon>
        <taxon>Ascomycota</taxon>
        <taxon>Pezizomycotina</taxon>
        <taxon>Leotiomycetes</taxon>
        <taxon>Helotiales</taxon>
        <taxon>Sclerotiniaceae</taxon>
        <taxon>Botrytis</taxon>
    </lineage>
</organism>
<name>A0A4Z1EF02_9HELO</name>
<gene>
    <name evidence="1" type="ORF">BTUL_0154g00220</name>
</gene>
<comment type="caution">
    <text evidence="1">The sequence shown here is derived from an EMBL/GenBank/DDBJ whole genome shotgun (WGS) entry which is preliminary data.</text>
</comment>
<dbReference type="AlphaFoldDB" id="A0A4Z1EF02"/>
<proteinExistence type="predicted"/>
<dbReference type="Proteomes" id="UP000297777">
    <property type="component" value="Unassembled WGS sequence"/>
</dbReference>
<dbReference type="OrthoDB" id="3487477at2759"/>
<evidence type="ECO:0000313" key="2">
    <source>
        <dbReference type="Proteomes" id="UP000297777"/>
    </source>
</evidence>
<evidence type="ECO:0000313" key="1">
    <source>
        <dbReference type="EMBL" id="TGO09799.1"/>
    </source>
</evidence>
<protein>
    <submittedName>
        <fullName evidence="1">Uncharacterized protein</fullName>
    </submittedName>
</protein>
<dbReference type="EMBL" id="PQXH01000154">
    <property type="protein sequence ID" value="TGO09799.1"/>
    <property type="molecule type" value="Genomic_DNA"/>
</dbReference>
<reference evidence="1 2" key="1">
    <citation type="submission" date="2017-12" db="EMBL/GenBank/DDBJ databases">
        <title>Comparative genomics of Botrytis spp.</title>
        <authorList>
            <person name="Valero-Jimenez C.A."/>
            <person name="Tapia P."/>
            <person name="Veloso J."/>
            <person name="Silva-Moreno E."/>
            <person name="Staats M."/>
            <person name="Valdes J.H."/>
            <person name="Van Kan J.A.L."/>
        </authorList>
    </citation>
    <scope>NUCLEOTIDE SEQUENCE [LARGE SCALE GENOMIC DNA]</scope>
    <source>
        <strain evidence="1 2">Bt9001</strain>
    </source>
</reference>
<accession>A0A4Z1EF02</accession>